<evidence type="ECO:0000313" key="3">
    <source>
        <dbReference type="Proteomes" id="UP001608902"/>
    </source>
</evidence>
<keyword evidence="1" id="KW-0812">Transmembrane</keyword>
<accession>A0ABD6EUS3</accession>
<gene>
    <name evidence="2" type="ORF">AB6A40_010325</name>
</gene>
<keyword evidence="1" id="KW-1133">Transmembrane helix</keyword>
<evidence type="ECO:0000313" key="2">
    <source>
        <dbReference type="EMBL" id="MFH4983616.1"/>
    </source>
</evidence>
<evidence type="ECO:0008006" key="4">
    <source>
        <dbReference type="Google" id="ProtNLM"/>
    </source>
</evidence>
<feature type="transmembrane region" description="Helical" evidence="1">
    <location>
        <begin position="48"/>
        <end position="68"/>
    </location>
</feature>
<keyword evidence="1" id="KW-0472">Membrane</keyword>
<dbReference type="EMBL" id="JBGFUD010013045">
    <property type="protein sequence ID" value="MFH4983616.1"/>
    <property type="molecule type" value="Genomic_DNA"/>
</dbReference>
<dbReference type="Proteomes" id="UP001608902">
    <property type="component" value="Unassembled WGS sequence"/>
</dbReference>
<evidence type="ECO:0000256" key="1">
    <source>
        <dbReference type="SAM" id="Phobius"/>
    </source>
</evidence>
<dbReference type="AlphaFoldDB" id="A0ABD6EUS3"/>
<comment type="caution">
    <text evidence="2">The sequence shown here is derived from an EMBL/GenBank/DDBJ whole genome shotgun (WGS) entry which is preliminary data.</text>
</comment>
<name>A0ABD6EUS3_9BILA</name>
<protein>
    <recommendedName>
        <fullName evidence="4">NADH dehydrogenase subunit 2</fullName>
    </recommendedName>
</protein>
<sequence>MAYSLSKFSRDSNIFGTESLPSLFNTYSISFTSAGSMAKKSRSSNSHYHFSCSTLILTSSLITFGISIPDMATIEFWLILLPGFRCAIEHCNIYGRQMFVTATVFV</sequence>
<proteinExistence type="predicted"/>
<organism evidence="2 3">
    <name type="scientific">Gnathostoma spinigerum</name>
    <dbReference type="NCBI Taxonomy" id="75299"/>
    <lineage>
        <taxon>Eukaryota</taxon>
        <taxon>Metazoa</taxon>
        <taxon>Ecdysozoa</taxon>
        <taxon>Nematoda</taxon>
        <taxon>Chromadorea</taxon>
        <taxon>Rhabditida</taxon>
        <taxon>Spirurina</taxon>
        <taxon>Gnathostomatomorpha</taxon>
        <taxon>Gnathostomatoidea</taxon>
        <taxon>Gnathostomatidae</taxon>
        <taxon>Gnathostoma</taxon>
    </lineage>
</organism>
<reference evidence="2 3" key="1">
    <citation type="submission" date="2024-08" db="EMBL/GenBank/DDBJ databases">
        <title>Gnathostoma spinigerum genome.</title>
        <authorList>
            <person name="Gonzalez-Bertolin B."/>
            <person name="Monzon S."/>
            <person name="Zaballos A."/>
            <person name="Jimenez P."/>
            <person name="Dekumyoy P."/>
            <person name="Varona S."/>
            <person name="Cuesta I."/>
            <person name="Sumanam S."/>
            <person name="Adisakwattana P."/>
            <person name="Gasser R.B."/>
            <person name="Hernandez-Gonzalez A."/>
            <person name="Young N.D."/>
            <person name="Perteguer M.J."/>
        </authorList>
    </citation>
    <scope>NUCLEOTIDE SEQUENCE [LARGE SCALE GENOMIC DNA]</scope>
    <source>
        <strain evidence="2">AL3</strain>
        <tissue evidence="2">Liver</tissue>
    </source>
</reference>
<keyword evidence="3" id="KW-1185">Reference proteome</keyword>